<dbReference type="EMBL" id="BMEX01000005">
    <property type="protein sequence ID" value="GGA46873.1"/>
    <property type="molecule type" value="Genomic_DNA"/>
</dbReference>
<dbReference type="SMART" id="SM00530">
    <property type="entry name" value="HTH_XRE"/>
    <property type="match status" value="1"/>
</dbReference>
<dbReference type="Gene3D" id="1.10.260.40">
    <property type="entry name" value="lambda repressor-like DNA-binding domains"/>
    <property type="match status" value="1"/>
</dbReference>
<gene>
    <name evidence="2" type="ORF">GCM10007416_20060</name>
</gene>
<sequence length="89" mass="10009">MRQLFLNLKALSNYRSKKRISMREMAEALGLKTPGGYARIESGNVKLKAEHLPIIAKMLGLTIVQLVTLLFYEDDVEETSSKTPKKITA</sequence>
<proteinExistence type="predicted"/>
<dbReference type="Pfam" id="PF01381">
    <property type="entry name" value="HTH_3"/>
    <property type="match status" value="1"/>
</dbReference>
<evidence type="ECO:0000259" key="1">
    <source>
        <dbReference type="PROSITE" id="PS50943"/>
    </source>
</evidence>
<organism evidence="2 3">
    <name type="scientific">Kroppenstedtia guangzhouensis</name>
    <dbReference type="NCBI Taxonomy" id="1274356"/>
    <lineage>
        <taxon>Bacteria</taxon>
        <taxon>Bacillati</taxon>
        <taxon>Bacillota</taxon>
        <taxon>Bacilli</taxon>
        <taxon>Bacillales</taxon>
        <taxon>Thermoactinomycetaceae</taxon>
        <taxon>Kroppenstedtia</taxon>
    </lineage>
</organism>
<accession>A0ABQ1GMQ4</accession>
<protein>
    <recommendedName>
        <fullName evidence="1">HTH cro/C1-type domain-containing protein</fullName>
    </recommendedName>
</protein>
<evidence type="ECO:0000313" key="2">
    <source>
        <dbReference type="EMBL" id="GGA46873.1"/>
    </source>
</evidence>
<dbReference type="InterPro" id="IPR001387">
    <property type="entry name" value="Cro/C1-type_HTH"/>
</dbReference>
<keyword evidence="3" id="KW-1185">Reference proteome</keyword>
<dbReference type="InterPro" id="IPR010982">
    <property type="entry name" value="Lambda_DNA-bd_dom_sf"/>
</dbReference>
<dbReference type="PROSITE" id="PS50943">
    <property type="entry name" value="HTH_CROC1"/>
    <property type="match status" value="1"/>
</dbReference>
<evidence type="ECO:0000313" key="3">
    <source>
        <dbReference type="Proteomes" id="UP000617979"/>
    </source>
</evidence>
<comment type="caution">
    <text evidence="2">The sequence shown here is derived from an EMBL/GenBank/DDBJ whole genome shotgun (WGS) entry which is preliminary data.</text>
</comment>
<feature type="domain" description="HTH cro/C1-type" evidence="1">
    <location>
        <begin position="11"/>
        <end position="66"/>
    </location>
</feature>
<dbReference type="Proteomes" id="UP000617979">
    <property type="component" value="Unassembled WGS sequence"/>
</dbReference>
<dbReference type="CDD" id="cd00093">
    <property type="entry name" value="HTH_XRE"/>
    <property type="match status" value="1"/>
</dbReference>
<name>A0ABQ1GMQ4_9BACL</name>
<dbReference type="SUPFAM" id="SSF47413">
    <property type="entry name" value="lambda repressor-like DNA-binding domains"/>
    <property type="match status" value="1"/>
</dbReference>
<dbReference type="RefSeq" id="WP_052528783.1">
    <property type="nucleotide sequence ID" value="NZ_BMEX01000005.1"/>
</dbReference>
<reference evidence="3" key="1">
    <citation type="journal article" date="2019" name="Int. J. Syst. Evol. Microbiol.">
        <title>The Global Catalogue of Microorganisms (GCM) 10K type strain sequencing project: providing services to taxonomists for standard genome sequencing and annotation.</title>
        <authorList>
            <consortium name="The Broad Institute Genomics Platform"/>
            <consortium name="The Broad Institute Genome Sequencing Center for Infectious Disease"/>
            <person name="Wu L."/>
            <person name="Ma J."/>
        </authorList>
    </citation>
    <scope>NUCLEOTIDE SEQUENCE [LARGE SCALE GENOMIC DNA]</scope>
    <source>
        <strain evidence="3">CGMCC 1.12404</strain>
    </source>
</reference>